<comment type="catalytic activity">
    <reaction evidence="1">
        <text>[protein]-peptidylproline (omega=180) = [protein]-peptidylproline (omega=0)</text>
        <dbReference type="Rhea" id="RHEA:16237"/>
        <dbReference type="Rhea" id="RHEA-COMP:10747"/>
        <dbReference type="Rhea" id="RHEA-COMP:10748"/>
        <dbReference type="ChEBI" id="CHEBI:83833"/>
        <dbReference type="ChEBI" id="CHEBI:83834"/>
        <dbReference type="EC" id="5.2.1.8"/>
    </reaction>
</comment>
<dbReference type="Pfam" id="PF13624">
    <property type="entry name" value="SurA_N_3"/>
    <property type="match status" value="1"/>
</dbReference>
<sequence length="582" mass="65978">MAIRKFRRNMKPVIWVITIFFLISLIAGYAMSFKSHSSNTQLAFKLNGKKVSMVEAHRSMAIMAENYKRYLGPSIDPELMNTVSFNELINRNLLLEMADKLKIKVSSSEIKAQMDQIKAAFPDKEQFKKALLSQGYTTKSLEKEIEDNLILQKVSDEITKGVSLTSEEINDYYQEYKYTMFQGKPLEDVKAQIEEALKLQKGTEIYTKDISEARAKMKLEDLDKNFDAYMEKEDFEFDGMKVTNVEYAKRVLNTLAMTKGNLEEAKEMAKSSIESEIKLLKAAEAQGIKVDSVLPLDLQVANAVKELYGKLKSEVKFTQEDLKAFFEENQLNYDVMKSADANIAILKVQPTEADDQKAKDKADQILKEVTKENFAEMAKKYSEGPSGPNGGSLGTFKKGDMVKPFEDAAFSGVSGEVYPEVVKTQFGYHIIFVQDKDEKNETVTASHILIIPEPSEETLNSKNEEVSQIVKDLTDKTITFEDLKNDKNIVFSEKIDGITEEGFIPGLGYNEELAKAIYTSKIGEVGFIKDQKDYIIYKKDSQVEEKKADFQEFENQVKADYINAKAQEALKEIELSTQNTEN</sequence>
<evidence type="ECO:0000256" key="1">
    <source>
        <dbReference type="ARBA" id="ARBA00000971"/>
    </source>
</evidence>
<evidence type="ECO:0000256" key="5">
    <source>
        <dbReference type="ARBA" id="ARBA00023235"/>
    </source>
</evidence>
<organism evidence="9 10">
    <name type="scientific">Candidatus Cetobacterium colombiensis</name>
    <dbReference type="NCBI Taxonomy" id="3073100"/>
    <lineage>
        <taxon>Bacteria</taxon>
        <taxon>Fusobacteriati</taxon>
        <taxon>Fusobacteriota</taxon>
        <taxon>Fusobacteriia</taxon>
        <taxon>Fusobacteriales</taxon>
        <taxon>Fusobacteriaceae</taxon>
        <taxon>Cetobacterium</taxon>
    </lineage>
</organism>
<evidence type="ECO:0000313" key="10">
    <source>
        <dbReference type="Proteomes" id="UP001279681"/>
    </source>
</evidence>
<feature type="transmembrane region" description="Helical" evidence="7">
    <location>
        <begin position="12"/>
        <end position="31"/>
    </location>
</feature>
<keyword evidence="5 6" id="KW-0413">Isomerase</keyword>
<gene>
    <name evidence="9" type="ORF">RFV38_01995</name>
</gene>
<protein>
    <recommendedName>
        <fullName evidence="2">peptidylprolyl isomerase</fullName>
        <ecNumber evidence="2">5.2.1.8</ecNumber>
    </recommendedName>
</protein>
<evidence type="ECO:0000256" key="6">
    <source>
        <dbReference type="PROSITE-ProRule" id="PRU00278"/>
    </source>
</evidence>
<evidence type="ECO:0000256" key="4">
    <source>
        <dbReference type="ARBA" id="ARBA00023110"/>
    </source>
</evidence>
<dbReference type="InterPro" id="IPR050245">
    <property type="entry name" value="PrsA_foldase"/>
</dbReference>
<dbReference type="PROSITE" id="PS50198">
    <property type="entry name" value="PPIC_PPIASE_2"/>
    <property type="match status" value="1"/>
</dbReference>
<dbReference type="InterPro" id="IPR046357">
    <property type="entry name" value="PPIase_dom_sf"/>
</dbReference>
<dbReference type="Pfam" id="PF13616">
    <property type="entry name" value="Rotamase_3"/>
    <property type="match status" value="1"/>
</dbReference>
<dbReference type="EMBL" id="JAVIKH010000002">
    <property type="protein sequence ID" value="MDX8335273.1"/>
    <property type="molecule type" value="Genomic_DNA"/>
</dbReference>
<reference evidence="10" key="1">
    <citation type="submission" date="2023-07" db="EMBL/GenBank/DDBJ databases">
        <authorList>
            <person name="Colorado M.A."/>
            <person name="Villamil L.M."/>
            <person name="Melo J.F."/>
            <person name="Rodriguez J.A."/>
            <person name="Ruiz R.Y."/>
        </authorList>
    </citation>
    <scope>NUCLEOTIDE SEQUENCE [LARGE SCALE GENOMIC DNA]</scope>
    <source>
        <strain evidence="10">C33</strain>
    </source>
</reference>
<dbReference type="GO" id="GO:0003755">
    <property type="term" value="F:peptidyl-prolyl cis-trans isomerase activity"/>
    <property type="evidence" value="ECO:0007669"/>
    <property type="project" value="UniProtKB-EC"/>
</dbReference>
<dbReference type="Gene3D" id="3.10.50.40">
    <property type="match status" value="2"/>
</dbReference>
<evidence type="ECO:0000256" key="7">
    <source>
        <dbReference type="SAM" id="Phobius"/>
    </source>
</evidence>
<evidence type="ECO:0000259" key="8">
    <source>
        <dbReference type="PROSITE" id="PS50198"/>
    </source>
</evidence>
<dbReference type="SUPFAM" id="SSF54534">
    <property type="entry name" value="FKBP-like"/>
    <property type="match status" value="1"/>
</dbReference>
<evidence type="ECO:0000313" key="9">
    <source>
        <dbReference type="EMBL" id="MDX8335273.1"/>
    </source>
</evidence>
<keyword evidence="10" id="KW-1185">Reference proteome</keyword>
<dbReference type="SUPFAM" id="SSF109998">
    <property type="entry name" value="Triger factor/SurA peptide-binding domain-like"/>
    <property type="match status" value="1"/>
</dbReference>
<evidence type="ECO:0000256" key="3">
    <source>
        <dbReference type="ARBA" id="ARBA00022729"/>
    </source>
</evidence>
<dbReference type="Gene3D" id="1.10.4030.10">
    <property type="entry name" value="Porin chaperone SurA, peptide-binding domain"/>
    <property type="match status" value="1"/>
</dbReference>
<dbReference type="RefSeq" id="WP_320312683.1">
    <property type="nucleotide sequence ID" value="NZ_JAVIKH010000002.1"/>
</dbReference>
<dbReference type="Proteomes" id="UP001279681">
    <property type="component" value="Unassembled WGS sequence"/>
</dbReference>
<proteinExistence type="predicted"/>
<name>A0ABU4W9U6_9FUSO</name>
<keyword evidence="4 6" id="KW-0697">Rotamase</keyword>
<feature type="domain" description="PpiC" evidence="8">
    <location>
        <begin position="336"/>
        <end position="435"/>
    </location>
</feature>
<keyword evidence="7" id="KW-0472">Membrane</keyword>
<accession>A0ABU4W9U6</accession>
<dbReference type="InterPro" id="IPR027304">
    <property type="entry name" value="Trigger_fact/SurA_dom_sf"/>
</dbReference>
<dbReference type="EC" id="5.2.1.8" evidence="2"/>
<comment type="caution">
    <text evidence="9">The sequence shown here is derived from an EMBL/GenBank/DDBJ whole genome shotgun (WGS) entry which is preliminary data.</text>
</comment>
<keyword evidence="7" id="KW-1133">Transmembrane helix</keyword>
<evidence type="ECO:0000256" key="2">
    <source>
        <dbReference type="ARBA" id="ARBA00013194"/>
    </source>
</evidence>
<keyword evidence="7" id="KW-0812">Transmembrane</keyword>
<keyword evidence="3" id="KW-0732">Signal</keyword>
<dbReference type="PANTHER" id="PTHR47245:SF1">
    <property type="entry name" value="FOLDASE PROTEIN PRSA"/>
    <property type="match status" value="1"/>
</dbReference>
<dbReference type="InterPro" id="IPR000297">
    <property type="entry name" value="PPIase_PpiC"/>
</dbReference>
<dbReference type="PANTHER" id="PTHR47245">
    <property type="entry name" value="PEPTIDYLPROLYL ISOMERASE"/>
    <property type="match status" value="1"/>
</dbReference>